<dbReference type="EMBL" id="LMTZ01000123">
    <property type="protein sequence ID" value="KST64368.1"/>
    <property type="molecule type" value="Genomic_DNA"/>
</dbReference>
<dbReference type="CDD" id="cd03801">
    <property type="entry name" value="GT4_PimA-like"/>
    <property type="match status" value="1"/>
</dbReference>
<dbReference type="OrthoDB" id="9790710at2"/>
<dbReference type="Pfam" id="PF13692">
    <property type="entry name" value="Glyco_trans_1_4"/>
    <property type="match status" value="1"/>
</dbReference>
<protein>
    <submittedName>
        <fullName evidence="3">Group 1 glycosyl transferase</fullName>
    </submittedName>
</protein>
<dbReference type="RefSeq" id="WP_027842206.1">
    <property type="nucleotide sequence ID" value="NZ_LMTZ01000123.1"/>
</dbReference>
<evidence type="ECO:0000313" key="2">
    <source>
        <dbReference type="EMBL" id="KST64315.1"/>
    </source>
</evidence>
<dbReference type="PANTHER" id="PTHR46401:SF2">
    <property type="entry name" value="GLYCOSYLTRANSFERASE WBBK-RELATED"/>
    <property type="match status" value="1"/>
</dbReference>
<gene>
    <name evidence="2" type="ORF">BC008_16905</name>
    <name evidence="3" type="ORF">BC008_17190</name>
</gene>
<evidence type="ECO:0000256" key="1">
    <source>
        <dbReference type="ARBA" id="ARBA00022679"/>
    </source>
</evidence>
<keyword evidence="1 3" id="KW-0808">Transferase</keyword>
<evidence type="ECO:0000313" key="3">
    <source>
        <dbReference type="EMBL" id="KST64368.1"/>
    </source>
</evidence>
<dbReference type="PANTHER" id="PTHR46401">
    <property type="entry name" value="GLYCOSYLTRANSFERASE WBBK-RELATED"/>
    <property type="match status" value="1"/>
</dbReference>
<reference evidence="3 4" key="1">
    <citation type="journal article" date="2015" name="Genome Announc.">
        <title>Draft Genome of the Euendolithic (true boring) Cyanobacterium Mastigocoleus testarum strain BC008.</title>
        <authorList>
            <person name="Guida B.S."/>
            <person name="Garcia-Pichel F."/>
        </authorList>
    </citation>
    <scope>NUCLEOTIDE SEQUENCE [LARGE SCALE GENOMIC DNA]</scope>
    <source>
        <strain evidence="3 4">BC008</strain>
    </source>
</reference>
<dbReference type="Proteomes" id="UP000053372">
    <property type="component" value="Unassembled WGS sequence"/>
</dbReference>
<evidence type="ECO:0000313" key="4">
    <source>
        <dbReference type="Proteomes" id="UP000053372"/>
    </source>
</evidence>
<organism evidence="3 4">
    <name type="scientific">Mastigocoleus testarum BC008</name>
    <dbReference type="NCBI Taxonomy" id="371196"/>
    <lineage>
        <taxon>Bacteria</taxon>
        <taxon>Bacillati</taxon>
        <taxon>Cyanobacteriota</taxon>
        <taxon>Cyanophyceae</taxon>
        <taxon>Nostocales</taxon>
        <taxon>Hapalosiphonaceae</taxon>
        <taxon>Mastigocoleus</taxon>
    </lineage>
</organism>
<accession>A0A0V7ZIG7</accession>
<proteinExistence type="predicted"/>
<dbReference type="GO" id="GO:0009103">
    <property type="term" value="P:lipopolysaccharide biosynthetic process"/>
    <property type="evidence" value="ECO:0007669"/>
    <property type="project" value="TreeGrafter"/>
</dbReference>
<dbReference type="SUPFAM" id="SSF53756">
    <property type="entry name" value="UDP-Glycosyltransferase/glycogen phosphorylase"/>
    <property type="match status" value="1"/>
</dbReference>
<sequence length="391" mass="44095">MKIACVTSYDLINQTSWTKDVQGICSAGFYIAKNLLDDSTSIEYIGPLRKKYTFLTRAKWSLYRNLYNKDYYRWAEPLVVKNYAHQIKNALSNLDVDVILSSESTVPTAYLDVKKPIVLWTDTTLSGLINFYSYMSNLCQENIQNIYKIESEALKRCELVVYTSEWAAKMASQTYGIPENKVKVVPWGANLESKRTPEDIHHIIQQKDTSKCKLLFIGVDWVRKGGDIALAVAKQLNAIGLETELNIVGCKPQTNEPLPDFVNNLGFISKSNLEGLKKIEKLLCESHFLILPSRAEAFGLVFCEANSFGVPSIASSVGGIPTIIKDGKNGKTFSLDAKTEEYCTYIYNLFTNYSSYKELAISSFNEYQARLNWKVSAHKVKNLINNLTPSV</sequence>
<dbReference type="EMBL" id="LMTZ01000124">
    <property type="protein sequence ID" value="KST64315.1"/>
    <property type="molecule type" value="Genomic_DNA"/>
</dbReference>
<dbReference type="GO" id="GO:0016757">
    <property type="term" value="F:glycosyltransferase activity"/>
    <property type="evidence" value="ECO:0007669"/>
    <property type="project" value="TreeGrafter"/>
</dbReference>
<dbReference type="Gene3D" id="3.40.50.2000">
    <property type="entry name" value="Glycogen Phosphorylase B"/>
    <property type="match status" value="2"/>
</dbReference>
<name>A0A0V7ZIG7_9CYAN</name>
<comment type="caution">
    <text evidence="3">The sequence shown here is derived from an EMBL/GenBank/DDBJ whole genome shotgun (WGS) entry which is preliminary data.</text>
</comment>
<keyword evidence="4" id="KW-1185">Reference proteome</keyword>
<dbReference type="AlphaFoldDB" id="A0A0V7ZIG7"/>